<gene>
    <name evidence="1" type="ORF">GCM10018980_16000</name>
</gene>
<sequence>MQWEMEALEPAYFQRLVLAAVAPYVDRDVLARQVRAKSNGRPAGARSRCRAGWAAIAGEHPDHFVGPHRDGVDRAVIRRVGRSAS</sequence>
<organism evidence="1 2">
    <name type="scientific">Streptomyces capoamus</name>
    <dbReference type="NCBI Taxonomy" id="68183"/>
    <lineage>
        <taxon>Bacteria</taxon>
        <taxon>Bacillati</taxon>
        <taxon>Actinomycetota</taxon>
        <taxon>Actinomycetes</taxon>
        <taxon>Kitasatosporales</taxon>
        <taxon>Streptomycetaceae</taxon>
        <taxon>Streptomyces</taxon>
    </lineage>
</organism>
<reference evidence="2" key="1">
    <citation type="journal article" date="2019" name="Int. J. Syst. Evol. Microbiol.">
        <title>The Global Catalogue of Microorganisms (GCM) 10K type strain sequencing project: providing services to taxonomists for standard genome sequencing and annotation.</title>
        <authorList>
            <consortium name="The Broad Institute Genomics Platform"/>
            <consortium name="The Broad Institute Genome Sequencing Center for Infectious Disease"/>
            <person name="Wu L."/>
            <person name="Ma J."/>
        </authorList>
    </citation>
    <scope>NUCLEOTIDE SEQUENCE [LARGE SCALE GENOMIC DNA]</scope>
    <source>
        <strain evidence="2">JCM 4253</strain>
    </source>
</reference>
<comment type="caution">
    <text evidence="1">The sequence shown here is derived from an EMBL/GenBank/DDBJ whole genome shotgun (WGS) entry which is preliminary data.</text>
</comment>
<proteinExistence type="predicted"/>
<name>A0A919C182_9ACTN</name>
<dbReference type="Proteomes" id="UP000619355">
    <property type="component" value="Unassembled WGS sequence"/>
</dbReference>
<protein>
    <submittedName>
        <fullName evidence="1">Uncharacterized protein</fullName>
    </submittedName>
</protein>
<accession>A0A919C182</accession>
<evidence type="ECO:0000313" key="2">
    <source>
        <dbReference type="Proteomes" id="UP000619355"/>
    </source>
</evidence>
<keyword evidence="2" id="KW-1185">Reference proteome</keyword>
<dbReference type="EMBL" id="BNBF01000003">
    <property type="protein sequence ID" value="GHG41115.1"/>
    <property type="molecule type" value="Genomic_DNA"/>
</dbReference>
<dbReference type="AlphaFoldDB" id="A0A919C182"/>
<evidence type="ECO:0000313" key="1">
    <source>
        <dbReference type="EMBL" id="GHG41115.1"/>
    </source>
</evidence>